<dbReference type="InterPro" id="IPR000878">
    <property type="entry name" value="4pyrrol_Mease"/>
</dbReference>
<dbReference type="PANTHER" id="PTHR45138">
    <property type="entry name" value="REGULATORY COMPONENTS OF SENSORY TRANSDUCTION SYSTEM"/>
    <property type="match status" value="1"/>
</dbReference>
<keyword evidence="3" id="KW-0812">Transmembrane</keyword>
<feature type="chain" id="PRO_5047130872" description="diguanylate cyclase" evidence="4">
    <location>
        <begin position="23"/>
        <end position="832"/>
    </location>
</feature>
<evidence type="ECO:0000259" key="5">
    <source>
        <dbReference type="PROSITE" id="PS50887"/>
    </source>
</evidence>
<keyword evidence="7" id="KW-1185">Reference proteome</keyword>
<reference evidence="6 7" key="1">
    <citation type="submission" date="2020-08" db="EMBL/GenBank/DDBJ databases">
        <title>A Genomic Blueprint of the Chicken Gut Microbiome.</title>
        <authorList>
            <person name="Gilroy R."/>
            <person name="Ravi A."/>
            <person name="Getino M."/>
            <person name="Pursley I."/>
            <person name="Horton D.L."/>
            <person name="Alikhan N.-F."/>
            <person name="Baker D."/>
            <person name="Gharbi K."/>
            <person name="Hall N."/>
            <person name="Watson M."/>
            <person name="Adriaenssens E.M."/>
            <person name="Foster-Nyarko E."/>
            <person name="Jarju S."/>
            <person name="Secka A."/>
            <person name="Antonio M."/>
            <person name="Oren A."/>
            <person name="Chaudhuri R."/>
            <person name="La Ragione R.M."/>
            <person name="Hildebrand F."/>
            <person name="Pallen M.J."/>
        </authorList>
    </citation>
    <scope>NUCLEOTIDE SEQUENCE [LARGE SCALE GENOMIC DNA]</scope>
    <source>
        <strain evidence="6 7">Sa2BVA3</strain>
    </source>
</reference>
<dbReference type="CDD" id="cd01949">
    <property type="entry name" value="GGDEF"/>
    <property type="match status" value="1"/>
</dbReference>
<dbReference type="NCBIfam" id="TIGR00254">
    <property type="entry name" value="GGDEF"/>
    <property type="match status" value="1"/>
</dbReference>
<dbReference type="PROSITE" id="PS50887">
    <property type="entry name" value="GGDEF"/>
    <property type="match status" value="1"/>
</dbReference>
<evidence type="ECO:0000256" key="3">
    <source>
        <dbReference type="SAM" id="Phobius"/>
    </source>
</evidence>
<dbReference type="CDD" id="cd19916">
    <property type="entry name" value="OphMA_like"/>
    <property type="match status" value="1"/>
</dbReference>
<dbReference type="Gene3D" id="3.40.1010.10">
    <property type="entry name" value="Cobalt-precorrin-4 Transmethylase, Domain 1"/>
    <property type="match status" value="1"/>
</dbReference>
<dbReference type="Pfam" id="PF00590">
    <property type="entry name" value="TP_methylase"/>
    <property type="match status" value="1"/>
</dbReference>
<dbReference type="EMBL" id="JACSQJ010000001">
    <property type="protein sequence ID" value="MBD7986849.1"/>
    <property type="molecule type" value="Genomic_DNA"/>
</dbReference>
<dbReference type="InterPro" id="IPR050469">
    <property type="entry name" value="Diguanylate_Cyclase"/>
</dbReference>
<dbReference type="Gene3D" id="3.30.70.270">
    <property type="match status" value="1"/>
</dbReference>
<dbReference type="InterPro" id="IPR035996">
    <property type="entry name" value="4pyrrol_Methylase_sf"/>
</dbReference>
<dbReference type="SUPFAM" id="SSF55073">
    <property type="entry name" value="Nucleotide cyclase"/>
    <property type="match status" value="1"/>
</dbReference>
<dbReference type="EC" id="2.7.7.65" evidence="1"/>
<feature type="transmembrane region" description="Helical" evidence="3">
    <location>
        <begin position="382"/>
        <end position="402"/>
    </location>
</feature>
<comment type="caution">
    <text evidence="6">The sequence shown here is derived from an EMBL/GenBank/DDBJ whole genome shotgun (WGS) entry which is preliminary data.</text>
</comment>
<comment type="catalytic activity">
    <reaction evidence="2">
        <text>2 GTP = 3',3'-c-di-GMP + 2 diphosphate</text>
        <dbReference type="Rhea" id="RHEA:24898"/>
        <dbReference type="ChEBI" id="CHEBI:33019"/>
        <dbReference type="ChEBI" id="CHEBI:37565"/>
        <dbReference type="ChEBI" id="CHEBI:58805"/>
        <dbReference type="EC" id="2.7.7.65"/>
    </reaction>
</comment>
<feature type="domain" description="GGDEF" evidence="5">
    <location>
        <begin position="446"/>
        <end position="576"/>
    </location>
</feature>
<evidence type="ECO:0000256" key="1">
    <source>
        <dbReference type="ARBA" id="ARBA00012528"/>
    </source>
</evidence>
<dbReference type="Proteomes" id="UP000647183">
    <property type="component" value="Unassembled WGS sequence"/>
</dbReference>
<dbReference type="InterPro" id="IPR029787">
    <property type="entry name" value="Nucleotide_cyclase"/>
</dbReference>
<dbReference type="InterPro" id="IPR014777">
    <property type="entry name" value="4pyrrole_Mease_sub1"/>
</dbReference>
<keyword evidence="4" id="KW-0732">Signal</keyword>
<sequence>MCRLARIAAVLVLVLAAAPVLADDGLEAEVAEIERLAISTHWRESDRRLDDLASRLDELTPEQRARIEFVRLRNLGLAGKEPAALQGFSRLLQQAEMPAALRVRAYTTAISIAANVEDWPRAFGWLSEGLEYLPDAPEGAPGLLGAASYLHTLVGEIGKARDLARQALDAVQAEGDARGRCLALADLAMAEDHAGNYVEAEGWRRRQMDACQAAGDRVFVANAKYGVGKMVAAQGRPLEALDWSRQALAEFEATGFAAGSWSARLELAGNLISLDRELEHAESMLLETLEYYRGQKTELAVAETERLLARLAEQRGDEGGALTHLRRAMDAQEVAERESRERRLAYLQVEFDTQLKEHQIALLEAEKELAALQVTATQRRQWLLGMGMFGLMVTALLLLLLLRHSSRERGRYRHQSERDGLTGLFNYQQVRKRGGEAFRRARQEGRPFTAVIADIDLFKQVNDRYGHAAGDEALRSLGGWISGIVGARAIAGRSGGDEFTILLQGTAADAEALLQRLRERMEPITVFGQTFSFNLSAGVSQYDGSTPTLEQLIHNADQALYRAKHGGRDRVVRARGVEQPEAGPSGSLVVVGSGIQFGRHASERTLSEIREAEVVFCLVDPFALGMIHGFRPDAVNLGVHYAPGKDRRETYREIEAAIMAAVEAGRRVCAVFYGHPGVFADVPHAVVRRTRALGLPARMEPGISAEACLYADLGLDPGLRGVQSLEATHFMIHDREPDTAALVLLWQVTLAGDLSCTRLHAEPEGLQALVDKLLRWYPADHEVVLYEAAQLPIDAPRMDRLALADLPSAHYEEYTTLVIPALSVPRRVQAGA</sequence>
<protein>
    <recommendedName>
        <fullName evidence="1">diguanylate cyclase</fullName>
        <ecNumber evidence="1">2.7.7.65</ecNumber>
    </recommendedName>
</protein>
<proteinExistence type="predicted"/>
<keyword evidence="3" id="KW-1133">Transmembrane helix</keyword>
<dbReference type="InterPro" id="IPR011990">
    <property type="entry name" value="TPR-like_helical_dom_sf"/>
</dbReference>
<name>A0ABR8UGW3_9GAMM</name>
<dbReference type="PANTHER" id="PTHR45138:SF9">
    <property type="entry name" value="DIGUANYLATE CYCLASE DGCM-RELATED"/>
    <property type="match status" value="1"/>
</dbReference>
<dbReference type="Pfam" id="PF00990">
    <property type="entry name" value="GGDEF"/>
    <property type="match status" value="1"/>
</dbReference>
<gene>
    <name evidence="6" type="ORF">H9645_02255</name>
</gene>
<organism evidence="6 7">
    <name type="scientific">Luteimonas colneyensis</name>
    <dbReference type="NCBI Taxonomy" id="2762230"/>
    <lineage>
        <taxon>Bacteria</taxon>
        <taxon>Pseudomonadati</taxon>
        <taxon>Pseudomonadota</taxon>
        <taxon>Gammaproteobacteria</taxon>
        <taxon>Lysobacterales</taxon>
        <taxon>Lysobacteraceae</taxon>
        <taxon>Luteimonas</taxon>
    </lineage>
</organism>
<dbReference type="RefSeq" id="WP_191728096.1">
    <property type="nucleotide sequence ID" value="NZ_JACSQJ010000001.1"/>
</dbReference>
<dbReference type="SMART" id="SM00267">
    <property type="entry name" value="GGDEF"/>
    <property type="match status" value="1"/>
</dbReference>
<dbReference type="Gene3D" id="1.25.40.10">
    <property type="entry name" value="Tetratricopeptide repeat domain"/>
    <property type="match status" value="1"/>
</dbReference>
<evidence type="ECO:0000313" key="6">
    <source>
        <dbReference type="EMBL" id="MBD7986849.1"/>
    </source>
</evidence>
<feature type="signal peptide" evidence="4">
    <location>
        <begin position="1"/>
        <end position="22"/>
    </location>
</feature>
<dbReference type="InterPro" id="IPR000160">
    <property type="entry name" value="GGDEF_dom"/>
</dbReference>
<keyword evidence="3" id="KW-0472">Membrane</keyword>
<accession>A0ABR8UGW3</accession>
<dbReference type="SUPFAM" id="SSF53790">
    <property type="entry name" value="Tetrapyrrole methylase"/>
    <property type="match status" value="1"/>
</dbReference>
<dbReference type="InterPro" id="IPR043128">
    <property type="entry name" value="Rev_trsase/Diguanyl_cyclase"/>
</dbReference>
<evidence type="ECO:0000256" key="4">
    <source>
        <dbReference type="SAM" id="SignalP"/>
    </source>
</evidence>
<evidence type="ECO:0000256" key="2">
    <source>
        <dbReference type="ARBA" id="ARBA00034247"/>
    </source>
</evidence>
<dbReference type="SUPFAM" id="SSF48452">
    <property type="entry name" value="TPR-like"/>
    <property type="match status" value="2"/>
</dbReference>
<evidence type="ECO:0000313" key="7">
    <source>
        <dbReference type="Proteomes" id="UP000647183"/>
    </source>
</evidence>